<dbReference type="Gene3D" id="3.10.50.40">
    <property type="match status" value="1"/>
</dbReference>
<feature type="domain" description="PPIase FKBP-type" evidence="7">
    <location>
        <begin position="157"/>
        <end position="275"/>
    </location>
</feature>
<accession>C1MIA2</accession>
<proteinExistence type="predicted"/>
<dbReference type="EC" id="5.2.1.8" evidence="2 5"/>
<dbReference type="STRING" id="564608.C1MIA2"/>
<organism evidence="9">
    <name type="scientific">Micromonas pusilla (strain CCMP1545)</name>
    <name type="common">Picoplanktonic green alga</name>
    <dbReference type="NCBI Taxonomy" id="564608"/>
    <lineage>
        <taxon>Eukaryota</taxon>
        <taxon>Viridiplantae</taxon>
        <taxon>Chlorophyta</taxon>
        <taxon>Mamiellophyceae</taxon>
        <taxon>Mamiellales</taxon>
        <taxon>Mamiellaceae</taxon>
        <taxon>Micromonas</taxon>
    </lineage>
</organism>
<evidence type="ECO:0000256" key="5">
    <source>
        <dbReference type="PROSITE-ProRule" id="PRU00277"/>
    </source>
</evidence>
<gene>
    <name evidence="8" type="ORF">MICPUCDRAFT_50496</name>
</gene>
<dbReference type="GeneID" id="9680475"/>
<feature type="compositionally biased region" description="Low complexity" evidence="6">
    <location>
        <begin position="25"/>
        <end position="34"/>
    </location>
</feature>
<dbReference type="GO" id="GO:0003755">
    <property type="term" value="F:peptidyl-prolyl cis-trans isomerase activity"/>
    <property type="evidence" value="ECO:0007669"/>
    <property type="project" value="UniProtKB-KW"/>
</dbReference>
<keyword evidence="9" id="KW-1185">Reference proteome</keyword>
<dbReference type="InterPro" id="IPR001179">
    <property type="entry name" value="PPIase_FKBP_dom"/>
</dbReference>
<feature type="compositionally biased region" description="Acidic residues" evidence="6">
    <location>
        <begin position="282"/>
        <end position="291"/>
    </location>
</feature>
<feature type="compositionally biased region" description="Basic and acidic residues" evidence="6">
    <location>
        <begin position="308"/>
        <end position="319"/>
    </location>
</feature>
<evidence type="ECO:0000259" key="7">
    <source>
        <dbReference type="PROSITE" id="PS50059"/>
    </source>
</evidence>
<evidence type="ECO:0000256" key="1">
    <source>
        <dbReference type="ARBA" id="ARBA00000971"/>
    </source>
</evidence>
<comment type="catalytic activity">
    <reaction evidence="1 5">
        <text>[protein]-peptidylproline (omega=180) = [protein]-peptidylproline (omega=0)</text>
        <dbReference type="Rhea" id="RHEA:16237"/>
        <dbReference type="Rhea" id="RHEA-COMP:10747"/>
        <dbReference type="Rhea" id="RHEA-COMP:10748"/>
        <dbReference type="ChEBI" id="CHEBI:83833"/>
        <dbReference type="ChEBI" id="CHEBI:83834"/>
        <dbReference type="EC" id="5.2.1.8"/>
    </reaction>
</comment>
<protein>
    <recommendedName>
        <fullName evidence="2 5">peptidylprolyl isomerase</fullName>
        <ecNumber evidence="2 5">5.2.1.8</ecNumber>
    </recommendedName>
</protein>
<reference evidence="8 9" key="1">
    <citation type="journal article" date="2009" name="Science">
        <title>Green evolution and dynamic adaptations revealed by genomes of the marine picoeukaryotes Micromonas.</title>
        <authorList>
            <person name="Worden A.Z."/>
            <person name="Lee J.H."/>
            <person name="Mock T."/>
            <person name="Rouze P."/>
            <person name="Simmons M.P."/>
            <person name="Aerts A.L."/>
            <person name="Allen A.E."/>
            <person name="Cuvelier M.L."/>
            <person name="Derelle E."/>
            <person name="Everett M.V."/>
            <person name="Foulon E."/>
            <person name="Grimwood J."/>
            <person name="Gundlach H."/>
            <person name="Henrissat B."/>
            <person name="Napoli C."/>
            <person name="McDonald S.M."/>
            <person name="Parker M.S."/>
            <person name="Rombauts S."/>
            <person name="Salamov A."/>
            <person name="Von Dassow P."/>
            <person name="Badger J.H."/>
            <person name="Coutinho P.M."/>
            <person name="Demir E."/>
            <person name="Dubchak I."/>
            <person name="Gentemann C."/>
            <person name="Eikrem W."/>
            <person name="Gready J.E."/>
            <person name="John U."/>
            <person name="Lanier W."/>
            <person name="Lindquist E.A."/>
            <person name="Lucas S."/>
            <person name="Mayer K.F."/>
            <person name="Moreau H."/>
            <person name="Not F."/>
            <person name="Otillar R."/>
            <person name="Panaud O."/>
            <person name="Pangilinan J."/>
            <person name="Paulsen I."/>
            <person name="Piegu B."/>
            <person name="Poliakov A."/>
            <person name="Robbens S."/>
            <person name="Schmutz J."/>
            <person name="Toulza E."/>
            <person name="Wyss T."/>
            <person name="Zelensky A."/>
            <person name="Zhou K."/>
            <person name="Armbrust E.V."/>
            <person name="Bhattacharya D."/>
            <person name="Goodenough U.W."/>
            <person name="Van de Peer Y."/>
            <person name="Grigoriev I.V."/>
        </authorList>
    </citation>
    <scope>NUCLEOTIDE SEQUENCE [LARGE SCALE GENOMIC DNA]</scope>
    <source>
        <strain evidence="8 9">CCMP1545</strain>
    </source>
</reference>
<dbReference type="InterPro" id="IPR046357">
    <property type="entry name" value="PPIase_dom_sf"/>
</dbReference>
<evidence type="ECO:0000313" key="8">
    <source>
        <dbReference type="EMBL" id="EEH60345.1"/>
    </source>
</evidence>
<keyword evidence="3 5" id="KW-0697">Rotamase</keyword>
<dbReference type="Proteomes" id="UP000001876">
    <property type="component" value="Unassembled WGS sequence"/>
</dbReference>
<dbReference type="PANTHER" id="PTHR43811">
    <property type="entry name" value="FKBP-TYPE PEPTIDYL-PROLYL CIS-TRANS ISOMERASE FKPA"/>
    <property type="match status" value="1"/>
</dbReference>
<feature type="region of interest" description="Disordered" evidence="6">
    <location>
        <begin position="1"/>
        <end position="49"/>
    </location>
</feature>
<dbReference type="OrthoDB" id="1902587at2759"/>
<evidence type="ECO:0000256" key="4">
    <source>
        <dbReference type="ARBA" id="ARBA00023235"/>
    </source>
</evidence>
<dbReference type="AlphaFoldDB" id="C1MIA2"/>
<dbReference type="PROSITE" id="PS50059">
    <property type="entry name" value="FKBP_PPIASE"/>
    <property type="match status" value="1"/>
</dbReference>
<sequence>MRALTGSCAFRARASARRGDQSGTSSSSSSSSSRPPRPPRRAEASDERRLELDRRSWTLIAATTIALSRSTTPTRAALAYGLNKPPPSNDGGFFGLGASEKPRRSYAEIMAAREEAERRREELEAEANPGVLVTMDSGLQYREMDEGRPSGKVAAKGDEMFVLYKVFRLAPGAYFKYSSGGTPILMFSQGYGYEGQDDVGEPYVFALGSDGMPRGVSPALYGMREGGKRRILVPPNAGWVNDDVKPRAPSFGASRRLANHREEPLLVEVDVLRIRKANEPASGEEDDDISDAADGGLGFKLPAPPSPFRDRLGETRETAEASGDAGAGEVEDEPLAV</sequence>
<evidence type="ECO:0000313" key="9">
    <source>
        <dbReference type="Proteomes" id="UP000001876"/>
    </source>
</evidence>
<dbReference type="SUPFAM" id="SSF54534">
    <property type="entry name" value="FKBP-like"/>
    <property type="match status" value="1"/>
</dbReference>
<keyword evidence="4 5" id="KW-0413">Isomerase</keyword>
<feature type="region of interest" description="Disordered" evidence="6">
    <location>
        <begin position="278"/>
        <end position="337"/>
    </location>
</feature>
<name>C1MIA2_MICPC</name>
<dbReference type="RefSeq" id="XP_003055093.1">
    <property type="nucleotide sequence ID" value="XM_003055047.1"/>
</dbReference>
<dbReference type="Pfam" id="PF00254">
    <property type="entry name" value="FKBP_C"/>
    <property type="match status" value="1"/>
</dbReference>
<feature type="compositionally biased region" description="Basic and acidic residues" evidence="6">
    <location>
        <begin position="40"/>
        <end position="49"/>
    </location>
</feature>
<evidence type="ECO:0000256" key="2">
    <source>
        <dbReference type="ARBA" id="ARBA00013194"/>
    </source>
</evidence>
<dbReference type="KEGG" id="mpp:MICPUCDRAFT_50496"/>
<dbReference type="PANTHER" id="PTHR43811:SF26">
    <property type="entry name" value="PEPTIDYL-PROLYL CIS-TRANS ISOMERASE FKBP16-1, CHLOROPLASTIC"/>
    <property type="match status" value="1"/>
</dbReference>
<dbReference type="OMA" id="GAYFKYS"/>
<evidence type="ECO:0000256" key="3">
    <source>
        <dbReference type="ARBA" id="ARBA00023110"/>
    </source>
</evidence>
<dbReference type="EMBL" id="GG663735">
    <property type="protein sequence ID" value="EEH60345.1"/>
    <property type="molecule type" value="Genomic_DNA"/>
</dbReference>
<evidence type="ECO:0000256" key="6">
    <source>
        <dbReference type="SAM" id="MobiDB-lite"/>
    </source>
</evidence>